<dbReference type="PANTHER" id="PTHR13356:SF0">
    <property type="entry name" value="SOSS COMPLEX SUBUNIT B HOMOLOG"/>
    <property type="match status" value="1"/>
</dbReference>
<dbReference type="AlphaFoldDB" id="A0A075HJW9"/>
<dbReference type="Gene3D" id="2.40.50.140">
    <property type="entry name" value="Nucleic acid-binding proteins"/>
    <property type="match status" value="3"/>
</dbReference>
<organism evidence="2">
    <name type="scientific">uncultured marine thaumarchaeote KM3_73_B11</name>
    <dbReference type="NCBI Taxonomy" id="1456265"/>
    <lineage>
        <taxon>Archaea</taxon>
        <taxon>Nitrososphaerota</taxon>
        <taxon>environmental samples</taxon>
    </lineage>
</organism>
<dbReference type="GO" id="GO:0003677">
    <property type="term" value="F:DNA binding"/>
    <property type="evidence" value="ECO:0007669"/>
    <property type="project" value="UniProtKB-KW"/>
</dbReference>
<keyword evidence="2" id="KW-0347">Helicase</keyword>
<name>A0A075HJW9_9ARCH</name>
<keyword evidence="2" id="KW-0547">Nucleotide-binding</keyword>
<reference evidence="2" key="1">
    <citation type="journal article" date="2014" name="Genome Biol. Evol.">
        <title>Pangenome evidence for extensive interdomain horizontal transfer affecting lineage core and shell genes in uncultured planktonic thaumarchaeota and euryarchaeota.</title>
        <authorList>
            <person name="Deschamps P."/>
            <person name="Zivanovic Y."/>
            <person name="Moreira D."/>
            <person name="Rodriguez-Valera F."/>
            <person name="Lopez-Garcia P."/>
        </authorList>
    </citation>
    <scope>NUCLEOTIDE SEQUENCE</scope>
</reference>
<dbReference type="EMBL" id="KF901049">
    <property type="protein sequence ID" value="AIF16214.1"/>
    <property type="molecule type" value="Genomic_DNA"/>
</dbReference>
<dbReference type="GO" id="GO:0004386">
    <property type="term" value="F:helicase activity"/>
    <property type="evidence" value="ECO:0007669"/>
    <property type="project" value="UniProtKB-KW"/>
</dbReference>
<gene>
    <name evidence="2" type="primary">RFA1</name>
    <name evidence="2" type="synonym">rpa</name>
    <name evidence="2" type="synonym">RPA1</name>
</gene>
<evidence type="ECO:0000313" key="2">
    <source>
        <dbReference type="EMBL" id="AIF16214.1"/>
    </source>
</evidence>
<dbReference type="GO" id="GO:0000724">
    <property type="term" value="P:double-strand break repair via homologous recombination"/>
    <property type="evidence" value="ECO:0007669"/>
    <property type="project" value="TreeGrafter"/>
</dbReference>
<dbReference type="CDD" id="cd04491">
    <property type="entry name" value="SoSSB_OBF"/>
    <property type="match status" value="1"/>
</dbReference>
<accession>A0A075HJW9</accession>
<keyword evidence="2" id="KW-0067">ATP-binding</keyword>
<dbReference type="GO" id="GO:0010212">
    <property type="term" value="P:response to ionizing radiation"/>
    <property type="evidence" value="ECO:0007669"/>
    <property type="project" value="TreeGrafter"/>
</dbReference>
<dbReference type="SUPFAM" id="SSF50249">
    <property type="entry name" value="Nucleic acid-binding proteins"/>
    <property type="match status" value="3"/>
</dbReference>
<evidence type="ECO:0000256" key="1">
    <source>
        <dbReference type="ARBA" id="ARBA00023125"/>
    </source>
</evidence>
<proteinExistence type="predicted"/>
<sequence length="464" mass="50923">MSEFEELISKLLEKVPELSRSVIEERINEKKEKVGAGYLTDQGAIFLVAADLGVSLEQTQSPEVAIKDLYIGAKEVTLESRVLNISPTKQFTKKDGSSFSLRTITVYDNNSTASVKLWDEKANLPGIEKLKPGDLIKIIKAYVKSDLTGAPTINIGSGASIETSQSESNIVPIDSKITDASEIKDEQKDLIVSGTLGSVMSLLEFTNSKGQPSKALKFRLKGENKNLVNVVLWGKDESILPKVITQDAKVKLFGVRTKTGMQGLEIHGNDATIIDVEGDTEIQPTIVRLLTIEKDQSGNITGLAIDKSKKLVRITDVANALGNFVKDDILECMPSKIFGNTMQIDQDSFVRKIDGEAVPTIAEIRTKIIEVSEGNDYSVEAIVLKAPERKDIQTKKGDNIQLSEMFVEDDSGQIWIKGWRQQADLMDNFTLGDIITILGVNGRPGLEGKLDLVLTPYSKIIKKN</sequence>
<dbReference type="InterPro" id="IPR051231">
    <property type="entry name" value="SOSS-B"/>
</dbReference>
<keyword evidence="1" id="KW-0238">DNA-binding</keyword>
<protein>
    <submittedName>
        <fullName evidence="2">Nucleic acid binding OB-fold tRNA/helicase-type protein (RFA1, RPA1, rpa)</fullName>
    </submittedName>
</protein>
<dbReference type="PANTHER" id="PTHR13356">
    <property type="entry name" value="OB FOLD NUCLEIC ACID BINDING PROTEIN-RELATED"/>
    <property type="match status" value="1"/>
</dbReference>
<dbReference type="InterPro" id="IPR012340">
    <property type="entry name" value="NA-bd_OB-fold"/>
</dbReference>
<keyword evidence="2" id="KW-0378">Hydrolase</keyword>